<evidence type="ECO:0000256" key="4">
    <source>
        <dbReference type="SAM" id="MobiDB-lite"/>
    </source>
</evidence>
<feature type="coiled-coil region" evidence="3">
    <location>
        <begin position="71"/>
        <end position="98"/>
    </location>
</feature>
<dbReference type="GO" id="GO:0005634">
    <property type="term" value="C:nucleus"/>
    <property type="evidence" value="ECO:0007669"/>
    <property type="project" value="InterPro"/>
</dbReference>
<keyword evidence="2" id="KW-0159">Chromosome partition</keyword>
<keyword evidence="3" id="KW-0175">Coiled coil</keyword>
<comment type="caution">
    <text evidence="6">The sequence shown here is derived from an EMBL/GenBank/DDBJ whole genome shotgun (WGS) entry which is preliminary data.</text>
</comment>
<dbReference type="KEGG" id="qsa:O6P43_000381"/>
<feature type="region of interest" description="Disordered" evidence="4">
    <location>
        <begin position="143"/>
        <end position="214"/>
    </location>
</feature>
<protein>
    <submittedName>
        <fullName evidence="6">Shugoshin-1</fullName>
    </submittedName>
</protein>
<dbReference type="EMBL" id="JARAOO010000001">
    <property type="protein sequence ID" value="KAJ7981059.1"/>
    <property type="molecule type" value="Genomic_DNA"/>
</dbReference>
<organism evidence="6 7">
    <name type="scientific">Quillaja saponaria</name>
    <name type="common">Soap bark tree</name>
    <dbReference type="NCBI Taxonomy" id="32244"/>
    <lineage>
        <taxon>Eukaryota</taxon>
        <taxon>Viridiplantae</taxon>
        <taxon>Streptophyta</taxon>
        <taxon>Embryophyta</taxon>
        <taxon>Tracheophyta</taxon>
        <taxon>Spermatophyta</taxon>
        <taxon>Magnoliopsida</taxon>
        <taxon>eudicotyledons</taxon>
        <taxon>Gunneridae</taxon>
        <taxon>Pentapetalae</taxon>
        <taxon>rosids</taxon>
        <taxon>fabids</taxon>
        <taxon>Fabales</taxon>
        <taxon>Quillajaceae</taxon>
        <taxon>Quillaja</taxon>
    </lineage>
</organism>
<accession>A0AAD7QGS2</accession>
<feature type="region of interest" description="Disordered" evidence="4">
    <location>
        <begin position="255"/>
        <end position="285"/>
    </location>
</feature>
<dbReference type="GO" id="GO:0000775">
    <property type="term" value="C:chromosome, centromeric region"/>
    <property type="evidence" value="ECO:0007669"/>
    <property type="project" value="InterPro"/>
</dbReference>
<dbReference type="Proteomes" id="UP001163823">
    <property type="component" value="Chromosome 1"/>
</dbReference>
<feature type="compositionally biased region" description="Basic and acidic residues" evidence="4">
    <location>
        <begin position="260"/>
        <end position="269"/>
    </location>
</feature>
<proteinExistence type="inferred from homology"/>
<dbReference type="AlphaFoldDB" id="A0AAD7QGS2"/>
<dbReference type="Pfam" id="PF07557">
    <property type="entry name" value="Shugoshin_C"/>
    <property type="match status" value="1"/>
</dbReference>
<comment type="similarity">
    <text evidence="1">Belongs to the shugoshin family.</text>
</comment>
<feature type="compositionally biased region" description="Basic and acidic residues" evidence="4">
    <location>
        <begin position="190"/>
        <end position="203"/>
    </location>
</feature>
<name>A0AAD7QGS2_QUISA</name>
<dbReference type="InterPro" id="IPR044693">
    <property type="entry name" value="SGO_plant"/>
</dbReference>
<dbReference type="InterPro" id="IPR011515">
    <property type="entry name" value="Shugoshin_C"/>
</dbReference>
<sequence length="301" mass="34177">MIGEKMSKRSSIGGLTRKKLSDITNSQPEPKLPCLIEKPPENFLSDKDRIEQLLKERMTLMQLIGERTKIIELSGAEMQRLRDNVQKLQLQNWNLAQANSQMLAELKLGREKIKSLQHEVLCKAALLKGNDLKVEGKIEMNNEQTASQSQKEGGEKAGQSLPKAAADEKPCNRNRRHTTRSRSMGPSTTSRKDADKEKVENKRRCLRRQSARFKSHEQEPIENLFEIEDAIFPKTRLKKSMQEGGHTLMSSASVINDENGENHALRSEAPRSSIGRPMRKAVGKVQSYKEVPLNVKMRRVE</sequence>
<reference evidence="6 7" key="1">
    <citation type="journal article" date="2023" name="Science">
        <title>Elucidation of the pathway for biosynthesis of saponin adjuvants from the soapbark tree.</title>
        <authorList>
            <person name="Reed J."/>
            <person name="Orme A."/>
            <person name="El-Demerdash A."/>
            <person name="Owen C."/>
            <person name="Martin L.B.B."/>
            <person name="Misra R.C."/>
            <person name="Kikuchi S."/>
            <person name="Rejzek M."/>
            <person name="Martin A.C."/>
            <person name="Harkess A."/>
            <person name="Leebens-Mack J."/>
            <person name="Louveau T."/>
            <person name="Stephenson M.J."/>
            <person name="Osbourn A."/>
        </authorList>
    </citation>
    <scope>NUCLEOTIDE SEQUENCE [LARGE SCALE GENOMIC DNA]</scope>
    <source>
        <strain evidence="6">S10</strain>
    </source>
</reference>
<dbReference type="GO" id="GO:0034090">
    <property type="term" value="P:maintenance of meiotic sister chromatid cohesion"/>
    <property type="evidence" value="ECO:0007669"/>
    <property type="project" value="InterPro"/>
</dbReference>
<keyword evidence="7" id="KW-1185">Reference proteome</keyword>
<feature type="compositionally biased region" description="Basic residues" evidence="4">
    <location>
        <begin position="204"/>
        <end position="213"/>
    </location>
</feature>
<feature type="region of interest" description="Disordered" evidence="4">
    <location>
        <begin position="1"/>
        <end position="38"/>
    </location>
</feature>
<evidence type="ECO:0000313" key="6">
    <source>
        <dbReference type="EMBL" id="KAJ7981059.1"/>
    </source>
</evidence>
<gene>
    <name evidence="6" type="ORF">O6P43_000381</name>
</gene>
<evidence type="ECO:0000256" key="1">
    <source>
        <dbReference type="ARBA" id="ARBA00010845"/>
    </source>
</evidence>
<evidence type="ECO:0000313" key="7">
    <source>
        <dbReference type="Proteomes" id="UP001163823"/>
    </source>
</evidence>
<evidence type="ECO:0000256" key="3">
    <source>
        <dbReference type="SAM" id="Coils"/>
    </source>
</evidence>
<feature type="domain" description="Shugoshin C-terminal" evidence="5">
    <location>
        <begin position="275"/>
        <end position="299"/>
    </location>
</feature>
<dbReference type="GO" id="GO:0045144">
    <property type="term" value="P:meiotic sister chromatid segregation"/>
    <property type="evidence" value="ECO:0007669"/>
    <property type="project" value="InterPro"/>
</dbReference>
<evidence type="ECO:0000256" key="2">
    <source>
        <dbReference type="ARBA" id="ARBA00022829"/>
    </source>
</evidence>
<dbReference type="PANTHER" id="PTHR34373">
    <property type="entry name" value="SHUGOSHIN 2"/>
    <property type="match status" value="1"/>
</dbReference>
<evidence type="ECO:0000259" key="5">
    <source>
        <dbReference type="Pfam" id="PF07557"/>
    </source>
</evidence>
<dbReference type="PANTHER" id="PTHR34373:SF8">
    <property type="entry name" value="SHUGOSHIN"/>
    <property type="match status" value="1"/>
</dbReference>